<gene>
    <name evidence="3" type="ORF">GWA01_02170</name>
</gene>
<accession>A0A511B3R0</accession>
<dbReference type="AlphaFoldDB" id="A0A511B3R0"/>
<feature type="domain" description="NIPSNAP" evidence="2">
    <location>
        <begin position="94"/>
        <end position="186"/>
    </location>
</feature>
<evidence type="ECO:0000259" key="2">
    <source>
        <dbReference type="Pfam" id="PF07978"/>
    </source>
</evidence>
<evidence type="ECO:0000313" key="3">
    <source>
        <dbReference type="EMBL" id="GEK92447.1"/>
    </source>
</evidence>
<evidence type="ECO:0000256" key="1">
    <source>
        <dbReference type="ARBA" id="ARBA00005291"/>
    </source>
</evidence>
<dbReference type="InterPro" id="IPR051557">
    <property type="entry name" value="NipSnap_domain"/>
</dbReference>
<evidence type="ECO:0000313" key="4">
    <source>
        <dbReference type="Proteomes" id="UP000321230"/>
    </source>
</evidence>
<dbReference type="InterPro" id="IPR011008">
    <property type="entry name" value="Dimeric_a/b-barrel"/>
</dbReference>
<dbReference type="Proteomes" id="UP000321230">
    <property type="component" value="Unassembled WGS sequence"/>
</dbReference>
<keyword evidence="4" id="KW-1185">Reference proteome</keyword>
<comment type="similarity">
    <text evidence="1">Belongs to the NipSnap family.</text>
</comment>
<dbReference type="RefSeq" id="WP_146793183.1">
    <property type="nucleotide sequence ID" value="NZ_BARC01000005.1"/>
</dbReference>
<dbReference type="SUPFAM" id="SSF54909">
    <property type="entry name" value="Dimeric alpha+beta barrel"/>
    <property type="match status" value="1"/>
</dbReference>
<sequence length="189" mass="20891">MSYAETLILDIVPGKVPQVAAVLSAVSGMGAWVTEIGHLNRITLLRLSDTVQELLESRADILAALPHEFLLRSDVTSWRVLSPVMPAGAYGSVYEWRCYESKTDGMANTERLFMDALPARLEHSSLLCALVSLEGTPRFAHLWPYTDLNDRASARVNAVASGQWPPKIAGFLNNMENEILLPLANSIWR</sequence>
<dbReference type="Pfam" id="PF07978">
    <property type="entry name" value="NIPSNAP"/>
    <property type="match status" value="1"/>
</dbReference>
<dbReference type="PANTHER" id="PTHR21017:SF17">
    <property type="entry name" value="PROTEIN NIPSNAP"/>
    <property type="match status" value="1"/>
</dbReference>
<dbReference type="OrthoDB" id="4124121at2"/>
<dbReference type="Gene3D" id="3.30.70.100">
    <property type="match status" value="1"/>
</dbReference>
<dbReference type="PANTHER" id="PTHR21017">
    <property type="entry name" value="NIPSNAP-RELATED"/>
    <property type="match status" value="1"/>
</dbReference>
<dbReference type="EMBL" id="BJUZ01000001">
    <property type="protein sequence ID" value="GEK92447.1"/>
    <property type="molecule type" value="Genomic_DNA"/>
</dbReference>
<protein>
    <submittedName>
        <fullName evidence="3">NIPSNAP family protein</fullName>
    </submittedName>
</protein>
<organism evidence="3 4">
    <name type="scientific">Gluconobacter wancherniae NBRC 103581</name>
    <dbReference type="NCBI Taxonomy" id="656744"/>
    <lineage>
        <taxon>Bacteria</taxon>
        <taxon>Pseudomonadati</taxon>
        <taxon>Pseudomonadota</taxon>
        <taxon>Alphaproteobacteria</taxon>
        <taxon>Acetobacterales</taxon>
        <taxon>Acetobacteraceae</taxon>
        <taxon>Gluconobacter</taxon>
    </lineage>
</organism>
<reference evidence="3 4" key="1">
    <citation type="submission" date="2019-07" db="EMBL/GenBank/DDBJ databases">
        <title>Whole genome shotgun sequence of Gluconobacter wancherniae NBRC 103581.</title>
        <authorList>
            <person name="Hosoyama A."/>
            <person name="Uohara A."/>
            <person name="Ohji S."/>
            <person name="Ichikawa N."/>
        </authorList>
    </citation>
    <scope>NUCLEOTIDE SEQUENCE [LARGE SCALE GENOMIC DNA]</scope>
    <source>
        <strain evidence="3 4">NBRC 103581</strain>
    </source>
</reference>
<dbReference type="InterPro" id="IPR012577">
    <property type="entry name" value="NIPSNAP"/>
</dbReference>
<comment type="caution">
    <text evidence="3">The sequence shown here is derived from an EMBL/GenBank/DDBJ whole genome shotgun (WGS) entry which is preliminary data.</text>
</comment>
<proteinExistence type="inferred from homology"/>
<name>A0A511B3R0_9PROT</name>